<feature type="region of interest" description="Disordered" evidence="1">
    <location>
        <begin position="41"/>
        <end position="64"/>
    </location>
</feature>
<evidence type="ECO:0000313" key="3">
    <source>
        <dbReference type="Proteomes" id="UP000218334"/>
    </source>
</evidence>
<gene>
    <name evidence="2" type="ORF">ARMSODRAFT_983916</name>
</gene>
<dbReference type="STRING" id="1076256.A0A2H3AX46"/>
<dbReference type="AlphaFoldDB" id="A0A2H3AX46"/>
<sequence>TRIIGTFPIGCGFGDAFGSAIPAELQVSSALLVEDDGGMRKKDRIQTKSRSNGPKDRPGPIQLNQSPTLASELSHFYRWTIFSHTLVFCGNSAKRPKPGYKFIRAAPLTQLLTGASVGLLFEDIAVDEARGHYVAVKRDGSLYGSYPGQTRDTIEQYINDNWGNESCNIVTNPKIMLTVLHKIVPVTMLSNSASPAGDPVRQTHHLL</sequence>
<keyword evidence="3" id="KW-1185">Reference proteome</keyword>
<feature type="non-terminal residue" evidence="2">
    <location>
        <position position="1"/>
    </location>
</feature>
<dbReference type="Proteomes" id="UP000218334">
    <property type="component" value="Unassembled WGS sequence"/>
</dbReference>
<dbReference type="EMBL" id="KZ293549">
    <property type="protein sequence ID" value="PBK58358.1"/>
    <property type="molecule type" value="Genomic_DNA"/>
</dbReference>
<evidence type="ECO:0000256" key="1">
    <source>
        <dbReference type="SAM" id="MobiDB-lite"/>
    </source>
</evidence>
<reference evidence="3" key="1">
    <citation type="journal article" date="2017" name="Nat. Ecol. Evol.">
        <title>Genome expansion and lineage-specific genetic innovations in the forest pathogenic fungi Armillaria.</title>
        <authorList>
            <person name="Sipos G."/>
            <person name="Prasanna A.N."/>
            <person name="Walter M.C."/>
            <person name="O'Connor E."/>
            <person name="Balint B."/>
            <person name="Krizsan K."/>
            <person name="Kiss B."/>
            <person name="Hess J."/>
            <person name="Varga T."/>
            <person name="Slot J."/>
            <person name="Riley R."/>
            <person name="Boka B."/>
            <person name="Rigling D."/>
            <person name="Barry K."/>
            <person name="Lee J."/>
            <person name="Mihaltcheva S."/>
            <person name="LaButti K."/>
            <person name="Lipzen A."/>
            <person name="Waldron R."/>
            <person name="Moloney N.M."/>
            <person name="Sperisen C."/>
            <person name="Kredics L."/>
            <person name="Vagvoelgyi C."/>
            <person name="Patrignani A."/>
            <person name="Fitzpatrick D."/>
            <person name="Nagy I."/>
            <person name="Doyle S."/>
            <person name="Anderson J.B."/>
            <person name="Grigoriev I.V."/>
            <person name="Gueldener U."/>
            <person name="Muensterkoetter M."/>
            <person name="Nagy L.G."/>
        </authorList>
    </citation>
    <scope>NUCLEOTIDE SEQUENCE [LARGE SCALE GENOMIC DNA]</scope>
    <source>
        <strain evidence="3">28-4</strain>
    </source>
</reference>
<name>A0A2H3AX46_9AGAR</name>
<accession>A0A2H3AX46</accession>
<organism evidence="2 3">
    <name type="scientific">Armillaria solidipes</name>
    <dbReference type="NCBI Taxonomy" id="1076256"/>
    <lineage>
        <taxon>Eukaryota</taxon>
        <taxon>Fungi</taxon>
        <taxon>Dikarya</taxon>
        <taxon>Basidiomycota</taxon>
        <taxon>Agaricomycotina</taxon>
        <taxon>Agaricomycetes</taxon>
        <taxon>Agaricomycetidae</taxon>
        <taxon>Agaricales</taxon>
        <taxon>Marasmiineae</taxon>
        <taxon>Physalacriaceae</taxon>
        <taxon>Armillaria</taxon>
    </lineage>
</organism>
<evidence type="ECO:0000313" key="2">
    <source>
        <dbReference type="EMBL" id="PBK58358.1"/>
    </source>
</evidence>
<protein>
    <submittedName>
        <fullName evidence="2">Uncharacterized protein</fullName>
    </submittedName>
</protein>
<proteinExistence type="predicted"/>